<evidence type="ECO:0000313" key="17">
    <source>
        <dbReference type="Proteomes" id="UP001474421"/>
    </source>
</evidence>
<keyword evidence="12 15" id="KW-0472">Membrane</keyword>
<dbReference type="PRINTS" id="PR00465">
    <property type="entry name" value="EP450IV"/>
</dbReference>
<dbReference type="GO" id="GO:0005506">
    <property type="term" value="F:iron ion binding"/>
    <property type="evidence" value="ECO:0007669"/>
    <property type="project" value="InterPro"/>
</dbReference>
<evidence type="ECO:0000256" key="13">
    <source>
        <dbReference type="PIRSR" id="PIRSR000047-1"/>
    </source>
</evidence>
<evidence type="ECO:0000256" key="1">
    <source>
        <dbReference type="ARBA" id="ARBA00001971"/>
    </source>
</evidence>
<feature type="transmembrane region" description="Helical" evidence="15">
    <location>
        <begin position="15"/>
        <end position="37"/>
    </location>
</feature>
<keyword evidence="7 13" id="KW-0479">Metal-binding</keyword>
<evidence type="ECO:0000256" key="15">
    <source>
        <dbReference type="SAM" id="Phobius"/>
    </source>
</evidence>
<name>A0AAW1B3F1_CROAD</name>
<dbReference type="GO" id="GO:0005789">
    <property type="term" value="C:endoplasmic reticulum membrane"/>
    <property type="evidence" value="ECO:0007669"/>
    <property type="project" value="UniProtKB-SubCell"/>
</dbReference>
<gene>
    <name evidence="16" type="ORF">NXF25_019373</name>
</gene>
<evidence type="ECO:0000256" key="5">
    <source>
        <dbReference type="ARBA" id="ARBA00022617"/>
    </source>
</evidence>
<evidence type="ECO:0000313" key="16">
    <source>
        <dbReference type="EMBL" id="KAK9396012.1"/>
    </source>
</evidence>
<evidence type="ECO:0000256" key="8">
    <source>
        <dbReference type="ARBA" id="ARBA00022824"/>
    </source>
</evidence>
<evidence type="ECO:0000256" key="6">
    <source>
        <dbReference type="ARBA" id="ARBA00022692"/>
    </source>
</evidence>
<dbReference type="InterPro" id="IPR001128">
    <property type="entry name" value="Cyt_P450"/>
</dbReference>
<comment type="subcellular location">
    <subcellularLocation>
        <location evidence="2">Endoplasmic reticulum membrane</location>
        <topology evidence="2">Single-pass membrane protein</topology>
    </subcellularLocation>
</comment>
<evidence type="ECO:0000256" key="10">
    <source>
        <dbReference type="ARBA" id="ARBA00023004"/>
    </source>
</evidence>
<dbReference type="Pfam" id="PF00067">
    <property type="entry name" value="p450"/>
    <property type="match status" value="1"/>
</dbReference>
<evidence type="ECO:0000256" key="12">
    <source>
        <dbReference type="ARBA" id="ARBA00023136"/>
    </source>
</evidence>
<dbReference type="Gene3D" id="1.10.630.10">
    <property type="entry name" value="Cytochrome P450"/>
    <property type="match status" value="1"/>
</dbReference>
<feature type="binding site" description="axial binding residue" evidence="13">
    <location>
        <position position="464"/>
    </location>
    <ligand>
        <name>heme</name>
        <dbReference type="ChEBI" id="CHEBI:30413"/>
    </ligand>
    <ligandPart>
        <name>Fe</name>
        <dbReference type="ChEBI" id="CHEBI:18248"/>
    </ligandPart>
</feature>
<dbReference type="FunFam" id="1.10.630.10:FF:000025">
    <property type="entry name" value="Prostaglandin I2 (prostacyclin) synthase"/>
    <property type="match status" value="1"/>
</dbReference>
<keyword evidence="10 13" id="KW-0408">Iron</keyword>
<evidence type="ECO:0000256" key="2">
    <source>
        <dbReference type="ARBA" id="ARBA00004389"/>
    </source>
</evidence>
<evidence type="ECO:0000256" key="3">
    <source>
        <dbReference type="ARBA" id="ARBA00010617"/>
    </source>
</evidence>
<feature type="binding site" evidence="14">
    <location>
        <position position="121"/>
    </location>
    <ligand>
        <name>substrate</name>
    </ligand>
</feature>
<reference evidence="16 17" key="1">
    <citation type="journal article" date="2024" name="Proc. Natl. Acad. Sci. U.S.A.">
        <title>The genetic regulatory architecture and epigenomic basis for age-related changes in rattlesnake venom.</title>
        <authorList>
            <person name="Hogan M.P."/>
            <person name="Holding M.L."/>
            <person name="Nystrom G.S."/>
            <person name="Colston T.J."/>
            <person name="Bartlett D.A."/>
            <person name="Mason A.J."/>
            <person name="Ellsworth S.A."/>
            <person name="Rautsaw R.M."/>
            <person name="Lawrence K.C."/>
            <person name="Strickland J.L."/>
            <person name="He B."/>
            <person name="Fraser P."/>
            <person name="Margres M.J."/>
            <person name="Gilbert D.M."/>
            <person name="Gibbs H.L."/>
            <person name="Parkinson C.L."/>
            <person name="Rokyta D.R."/>
        </authorList>
    </citation>
    <scope>NUCLEOTIDE SEQUENCE [LARGE SCALE GENOMIC DNA]</scope>
    <source>
        <strain evidence="16">DRR0105</strain>
    </source>
</reference>
<keyword evidence="9 15" id="KW-1133">Transmembrane helix</keyword>
<comment type="similarity">
    <text evidence="3">Belongs to the cytochrome P450 family.</text>
</comment>
<dbReference type="PIRSF" id="PIRSF000047">
    <property type="entry name" value="Cytochrome_CYPVIIA1"/>
    <property type="match status" value="1"/>
</dbReference>
<protein>
    <submittedName>
        <fullName evidence="16">7-alpha-hydroxycholest-4-en-3-one 12-alpha-hydroxylase-like</fullName>
    </submittedName>
</protein>
<sequence>MAACAELQTLFKMSFWVAVVVPLVVSLLGALYLMGFFRRRRPNEPPLDIGFIPWLGHALHFRNDNLDFLQSMQKKHGDIFTTLIAGQYFTFLMDPLSFNGIIREPRSKLDFTLFVLELVLRVFRFKASHETRKIIEVSSAKHLKGEGLGVMTQAMMDALQAVLLQWQETSEEDPKSWKEDGLFHFCYSTVFQAGYLALYGTEPVKGENQKEKAKRKDQHHIKEVYIEFRKFDKLFPRLSYALLTPWEWGQMKNLWNYFWQVLSVKNIYQKENTSQWISDQDQQLAESGISEEMRDRYMFLLLWTAQGSTSPASFWLLEYLMKHPKAMEEVKKEILEVVKKSGQEVTSREKPLNVTKEMLNQTPILDSALEETLRLVTAPLLIRVVLQDMDLKLHNGKSYLLRKGDKIGLFPYFSVHMDPEIHPDPQIFKYDRFLSQNGNKKDFFKNGEKVKYFTMPWGAGTSMCPGRYFATNEIKLFTFLMLACFDLELINQQEEIPPINKTRYGFGVIQPMNDVQFRYRCRC</sequence>
<proteinExistence type="inferred from homology"/>
<dbReference type="GO" id="GO:0020037">
    <property type="term" value="F:heme binding"/>
    <property type="evidence" value="ECO:0007669"/>
    <property type="project" value="InterPro"/>
</dbReference>
<evidence type="ECO:0000256" key="4">
    <source>
        <dbReference type="ARBA" id="ARBA00022516"/>
    </source>
</evidence>
<dbReference type="InterPro" id="IPR036396">
    <property type="entry name" value="Cyt_P450_sf"/>
</dbReference>
<evidence type="ECO:0000256" key="11">
    <source>
        <dbReference type="ARBA" id="ARBA00023098"/>
    </source>
</evidence>
<keyword evidence="4" id="KW-0444">Lipid biosynthesis</keyword>
<evidence type="ECO:0000256" key="9">
    <source>
        <dbReference type="ARBA" id="ARBA00022989"/>
    </source>
</evidence>
<dbReference type="InterPro" id="IPR002403">
    <property type="entry name" value="Cyt_P450_E_grp-IV"/>
</dbReference>
<keyword evidence="8" id="KW-0256">Endoplasmic reticulum</keyword>
<keyword evidence="5 13" id="KW-0349">Heme</keyword>
<keyword evidence="11" id="KW-0443">Lipid metabolism</keyword>
<accession>A0AAW1B3F1</accession>
<dbReference type="GO" id="GO:0006629">
    <property type="term" value="P:lipid metabolic process"/>
    <property type="evidence" value="ECO:0007669"/>
    <property type="project" value="UniProtKB-KW"/>
</dbReference>
<evidence type="ECO:0000256" key="14">
    <source>
        <dbReference type="PIRSR" id="PIRSR000047-2"/>
    </source>
</evidence>
<dbReference type="GO" id="GO:0008397">
    <property type="term" value="F:sterol 12-alpha-hydroxylase activity"/>
    <property type="evidence" value="ECO:0007669"/>
    <property type="project" value="TreeGrafter"/>
</dbReference>
<dbReference type="SUPFAM" id="SSF48264">
    <property type="entry name" value="Cytochrome P450"/>
    <property type="match status" value="1"/>
</dbReference>
<comment type="cofactor">
    <cofactor evidence="1 13">
        <name>heme</name>
        <dbReference type="ChEBI" id="CHEBI:30413"/>
    </cofactor>
</comment>
<feature type="binding site" evidence="14">
    <location>
        <position position="406"/>
    </location>
    <ligand>
        <name>substrate</name>
    </ligand>
</feature>
<dbReference type="Proteomes" id="UP001474421">
    <property type="component" value="Unassembled WGS sequence"/>
</dbReference>
<comment type="caution">
    <text evidence="16">The sequence shown here is derived from an EMBL/GenBank/DDBJ whole genome shotgun (WGS) entry which is preliminary data.</text>
</comment>
<evidence type="ECO:0000256" key="7">
    <source>
        <dbReference type="ARBA" id="ARBA00022723"/>
    </source>
</evidence>
<dbReference type="AlphaFoldDB" id="A0AAW1B3F1"/>
<keyword evidence="6 15" id="KW-0812">Transmembrane</keyword>
<dbReference type="PRINTS" id="PR00385">
    <property type="entry name" value="P450"/>
</dbReference>
<dbReference type="InterPro" id="IPR024204">
    <property type="entry name" value="Cyt_P450_CYP7A1-type"/>
</dbReference>
<dbReference type="PANTHER" id="PTHR24306">
    <property type="match status" value="1"/>
</dbReference>
<organism evidence="16 17">
    <name type="scientific">Crotalus adamanteus</name>
    <name type="common">Eastern diamondback rattlesnake</name>
    <dbReference type="NCBI Taxonomy" id="8729"/>
    <lineage>
        <taxon>Eukaryota</taxon>
        <taxon>Metazoa</taxon>
        <taxon>Chordata</taxon>
        <taxon>Craniata</taxon>
        <taxon>Vertebrata</taxon>
        <taxon>Euteleostomi</taxon>
        <taxon>Lepidosauria</taxon>
        <taxon>Squamata</taxon>
        <taxon>Bifurcata</taxon>
        <taxon>Unidentata</taxon>
        <taxon>Episquamata</taxon>
        <taxon>Toxicofera</taxon>
        <taxon>Serpentes</taxon>
        <taxon>Colubroidea</taxon>
        <taxon>Viperidae</taxon>
        <taxon>Crotalinae</taxon>
        <taxon>Crotalus</taxon>
    </lineage>
</organism>
<dbReference type="PANTHER" id="PTHR24306:SF0">
    <property type="entry name" value="7-ALPHA-HYDROXYCHOLEST-4-EN-3-ONE 12-ALPHA-HYDROXYLASE"/>
    <property type="match status" value="1"/>
</dbReference>
<dbReference type="EMBL" id="JAOTOJ010000008">
    <property type="protein sequence ID" value="KAK9396012.1"/>
    <property type="molecule type" value="Genomic_DNA"/>
</dbReference>
<keyword evidence="17" id="KW-1185">Reference proteome</keyword>